<keyword evidence="4 7" id="KW-0863">Zinc-finger</keyword>
<feature type="domain" description="C2H2-type" evidence="9">
    <location>
        <begin position="494"/>
        <end position="521"/>
    </location>
</feature>
<keyword evidence="2 8" id="KW-0479">Metal-binding</keyword>
<dbReference type="SMART" id="SM00868">
    <property type="entry name" value="zf-AD"/>
    <property type="match status" value="1"/>
</dbReference>
<dbReference type="PROSITE" id="PS50157">
    <property type="entry name" value="ZINC_FINGER_C2H2_2"/>
    <property type="match status" value="6"/>
</dbReference>
<comment type="subcellular location">
    <subcellularLocation>
        <location evidence="1">Nucleus</location>
    </subcellularLocation>
</comment>
<name>A0A821XBZ1_9NEOP</name>
<feature type="domain" description="C2H2-type" evidence="9">
    <location>
        <begin position="465"/>
        <end position="493"/>
    </location>
</feature>
<organism evidence="11 12">
    <name type="scientific">Pieris macdunnoughi</name>
    <dbReference type="NCBI Taxonomy" id="345717"/>
    <lineage>
        <taxon>Eukaryota</taxon>
        <taxon>Metazoa</taxon>
        <taxon>Ecdysozoa</taxon>
        <taxon>Arthropoda</taxon>
        <taxon>Hexapoda</taxon>
        <taxon>Insecta</taxon>
        <taxon>Pterygota</taxon>
        <taxon>Neoptera</taxon>
        <taxon>Endopterygota</taxon>
        <taxon>Lepidoptera</taxon>
        <taxon>Glossata</taxon>
        <taxon>Ditrysia</taxon>
        <taxon>Papilionoidea</taxon>
        <taxon>Pieridae</taxon>
        <taxon>Pierinae</taxon>
        <taxon>Pieris</taxon>
    </lineage>
</organism>
<dbReference type="OrthoDB" id="8117402at2759"/>
<dbReference type="InterPro" id="IPR050888">
    <property type="entry name" value="ZnF_C2H2-type_TF"/>
</dbReference>
<feature type="binding site" evidence="8">
    <location>
        <position position="15"/>
    </location>
    <ligand>
        <name>Zn(2+)</name>
        <dbReference type="ChEBI" id="CHEBI:29105"/>
    </ligand>
</feature>
<dbReference type="SUPFAM" id="SSF57667">
    <property type="entry name" value="beta-beta-alpha zinc fingers"/>
    <property type="match status" value="4"/>
</dbReference>
<dbReference type="Gene3D" id="3.30.160.60">
    <property type="entry name" value="Classic Zinc Finger"/>
    <property type="match status" value="5"/>
</dbReference>
<evidence type="ECO:0000256" key="5">
    <source>
        <dbReference type="ARBA" id="ARBA00022833"/>
    </source>
</evidence>
<keyword evidence="12" id="KW-1185">Reference proteome</keyword>
<feature type="binding site" evidence="8">
    <location>
        <position position="60"/>
    </location>
    <ligand>
        <name>Zn(2+)</name>
        <dbReference type="ChEBI" id="CHEBI:29105"/>
    </ligand>
</feature>
<dbReference type="SUPFAM" id="SSF57716">
    <property type="entry name" value="Glucocorticoid receptor-like (DNA-binding domain)"/>
    <property type="match status" value="1"/>
</dbReference>
<accession>A0A821XBZ1</accession>
<dbReference type="GO" id="GO:0005634">
    <property type="term" value="C:nucleus"/>
    <property type="evidence" value="ECO:0007669"/>
    <property type="project" value="UniProtKB-SubCell"/>
</dbReference>
<evidence type="ECO:0000256" key="6">
    <source>
        <dbReference type="ARBA" id="ARBA00023242"/>
    </source>
</evidence>
<dbReference type="PROSITE" id="PS51915">
    <property type="entry name" value="ZAD"/>
    <property type="match status" value="1"/>
</dbReference>
<dbReference type="Pfam" id="PF07776">
    <property type="entry name" value="zf-AD"/>
    <property type="match status" value="1"/>
</dbReference>
<dbReference type="InterPro" id="IPR013087">
    <property type="entry name" value="Znf_C2H2_type"/>
</dbReference>
<dbReference type="PROSITE" id="PS00028">
    <property type="entry name" value="ZINC_FINGER_C2H2_1"/>
    <property type="match status" value="6"/>
</dbReference>
<evidence type="ECO:0000313" key="11">
    <source>
        <dbReference type="EMBL" id="CAF4940313.1"/>
    </source>
</evidence>
<evidence type="ECO:0000256" key="3">
    <source>
        <dbReference type="ARBA" id="ARBA00022737"/>
    </source>
</evidence>
<dbReference type="AlphaFoldDB" id="A0A821XBZ1"/>
<dbReference type="Pfam" id="PF00096">
    <property type="entry name" value="zf-C2H2"/>
    <property type="match status" value="2"/>
</dbReference>
<evidence type="ECO:0000259" key="9">
    <source>
        <dbReference type="PROSITE" id="PS50157"/>
    </source>
</evidence>
<dbReference type="GO" id="GO:0008270">
    <property type="term" value="F:zinc ion binding"/>
    <property type="evidence" value="ECO:0007669"/>
    <property type="project" value="UniProtKB-UniRule"/>
</dbReference>
<evidence type="ECO:0000259" key="10">
    <source>
        <dbReference type="PROSITE" id="PS51915"/>
    </source>
</evidence>
<sequence length="581" mass="67591">MDFNTYNITGKCRFCHSEGFHRDLMKEYEGNNLSEIYFDIFQECFNLYLCIVSNQSSLICMSCIKQLRDANSFRAMVVKAEQDLLQASERDPVFINISDTWSNKARVEVNTQEMVKLEICDSTLDNDIEDCNLGKQWNSNTNVKSEEILENSFDSYSILDQDCCSDNEIQGENELLSRFAGLKPLPTRHTLYKTYYNFAKQLDSLKGKNVRATDIKALLQKQNKTSSTYVTEKSTLLNNIMQLLQNSNLAPFQPKRRSGILCLYCSKPFDNFQNLHSHQESENCKKSIKKVLNKKCSESLIIYAHINELKCTICNTSLDFNALKAHLMTVHKQKFFPSSERVVPFKLIKGNEFICQICGFSFETFGSIERHMNTHYRNYVCECGAGYMTKNRLKVHWRYSHKNGVFPCEICKKTFPSQHKYNCHYDVVHRSVKKNKCTKCPARFADYFNKHKHMVEVHGEPPLEYRCNVCDAIFKRRYALLCHVRRRHLEMKNVDCELCSYKCYTVTELKVHMIKHVGERTNQCSICKKAYARKKTLKEHMRIHANDRRFVCAICGQGFVQNCSLKGHMRSHHADSDLAKG</sequence>
<dbReference type="InterPro" id="IPR012934">
    <property type="entry name" value="Znf_AD"/>
</dbReference>
<comment type="caution">
    <text evidence="11">The sequence shown here is derived from an EMBL/GenBank/DDBJ whole genome shotgun (WGS) entry which is preliminary data.</text>
</comment>
<feature type="domain" description="C2H2-type" evidence="9">
    <location>
        <begin position="353"/>
        <end position="375"/>
    </location>
</feature>
<evidence type="ECO:0000313" key="12">
    <source>
        <dbReference type="Proteomes" id="UP000663880"/>
    </source>
</evidence>
<dbReference type="InterPro" id="IPR036236">
    <property type="entry name" value="Znf_C2H2_sf"/>
</dbReference>
<feature type="binding site" evidence="8">
    <location>
        <position position="63"/>
    </location>
    <ligand>
        <name>Zn(2+)</name>
        <dbReference type="ChEBI" id="CHEBI:29105"/>
    </ligand>
</feature>
<evidence type="ECO:0000256" key="7">
    <source>
        <dbReference type="PROSITE-ProRule" id="PRU00042"/>
    </source>
</evidence>
<dbReference type="PANTHER" id="PTHR24406">
    <property type="entry name" value="TRANSCRIPTIONAL REPRESSOR CTCFL-RELATED"/>
    <property type="match status" value="1"/>
</dbReference>
<feature type="domain" description="C2H2-type" evidence="9">
    <location>
        <begin position="406"/>
        <end position="434"/>
    </location>
</feature>
<reference evidence="11" key="1">
    <citation type="submission" date="2021-02" db="EMBL/GenBank/DDBJ databases">
        <authorList>
            <person name="Steward A R."/>
        </authorList>
    </citation>
    <scope>NUCLEOTIDE SEQUENCE</scope>
</reference>
<feature type="domain" description="C2H2-type" evidence="9">
    <location>
        <begin position="522"/>
        <end position="549"/>
    </location>
</feature>
<dbReference type="FunFam" id="3.30.160.60:FF:000446">
    <property type="entry name" value="Zinc finger protein"/>
    <property type="match status" value="2"/>
</dbReference>
<dbReference type="Pfam" id="PF13894">
    <property type="entry name" value="zf-C2H2_4"/>
    <property type="match status" value="1"/>
</dbReference>
<dbReference type="EMBL" id="CAJOBZ010000066">
    <property type="protein sequence ID" value="CAF4940313.1"/>
    <property type="molecule type" value="Genomic_DNA"/>
</dbReference>
<dbReference type="SMART" id="SM00355">
    <property type="entry name" value="ZnF_C2H2"/>
    <property type="match status" value="9"/>
</dbReference>
<evidence type="ECO:0000256" key="1">
    <source>
        <dbReference type="ARBA" id="ARBA00004123"/>
    </source>
</evidence>
<protein>
    <submittedName>
        <fullName evidence="11">Uncharacterized protein</fullName>
    </submittedName>
</protein>
<keyword evidence="5 8" id="KW-0862">Zinc</keyword>
<keyword evidence="6" id="KW-0539">Nucleus</keyword>
<evidence type="ECO:0000256" key="4">
    <source>
        <dbReference type="ARBA" id="ARBA00022771"/>
    </source>
</evidence>
<feature type="domain" description="C2H2-type" evidence="9">
    <location>
        <begin position="550"/>
        <end position="577"/>
    </location>
</feature>
<evidence type="ECO:0000256" key="2">
    <source>
        <dbReference type="ARBA" id="ARBA00022723"/>
    </source>
</evidence>
<keyword evidence="3" id="KW-0677">Repeat</keyword>
<dbReference type="Proteomes" id="UP000663880">
    <property type="component" value="Unassembled WGS sequence"/>
</dbReference>
<evidence type="ECO:0000256" key="8">
    <source>
        <dbReference type="PROSITE-ProRule" id="PRU01263"/>
    </source>
</evidence>
<gene>
    <name evidence="11" type="ORF">PMACD_LOCUS14667</name>
</gene>
<feature type="binding site" evidence="8">
    <location>
        <position position="12"/>
    </location>
    <ligand>
        <name>Zn(2+)</name>
        <dbReference type="ChEBI" id="CHEBI:29105"/>
    </ligand>
</feature>
<proteinExistence type="predicted"/>
<feature type="domain" description="ZAD" evidence="10">
    <location>
        <begin position="10"/>
        <end position="87"/>
    </location>
</feature>